<organism evidence="2 3">
    <name type="scientific">Caldivirga maquilingensis (strain ATCC 700844 / DSM 13496 / JCM 10307 / IC-167)</name>
    <dbReference type="NCBI Taxonomy" id="397948"/>
    <lineage>
        <taxon>Archaea</taxon>
        <taxon>Thermoproteota</taxon>
        <taxon>Thermoprotei</taxon>
        <taxon>Thermoproteales</taxon>
        <taxon>Thermoproteaceae</taxon>
        <taxon>Caldivirga</taxon>
    </lineage>
</organism>
<feature type="transmembrane region" description="Helical" evidence="1">
    <location>
        <begin position="174"/>
        <end position="193"/>
    </location>
</feature>
<dbReference type="OrthoDB" id="46224at2157"/>
<proteinExistence type="predicted"/>
<dbReference type="RefSeq" id="WP_012186492.1">
    <property type="nucleotide sequence ID" value="NC_009954.1"/>
</dbReference>
<feature type="transmembrane region" description="Helical" evidence="1">
    <location>
        <begin position="478"/>
        <end position="499"/>
    </location>
</feature>
<keyword evidence="3" id="KW-1185">Reference proteome</keyword>
<feature type="transmembrane region" description="Helical" evidence="1">
    <location>
        <begin position="228"/>
        <end position="257"/>
    </location>
</feature>
<reference evidence="2 3" key="1">
    <citation type="submission" date="2007-10" db="EMBL/GenBank/DDBJ databases">
        <title>Complete sequence of Caldivirga maquilingensis IC-167.</title>
        <authorList>
            <consortium name="US DOE Joint Genome Institute"/>
            <person name="Copeland A."/>
            <person name="Lucas S."/>
            <person name="Lapidus A."/>
            <person name="Barry K."/>
            <person name="Glavina del Rio T."/>
            <person name="Dalin E."/>
            <person name="Tice H."/>
            <person name="Pitluck S."/>
            <person name="Saunders E."/>
            <person name="Brettin T."/>
            <person name="Bruce D."/>
            <person name="Detter J.C."/>
            <person name="Han C."/>
            <person name="Schmutz J."/>
            <person name="Larimer F."/>
            <person name="Land M."/>
            <person name="Hauser L."/>
            <person name="Kyrpides N."/>
            <person name="Ivanova N."/>
            <person name="Biddle J.F."/>
            <person name="Zhang Z."/>
            <person name="Fitz-Gibbon S.T."/>
            <person name="Lowe T.M."/>
            <person name="Saltikov C."/>
            <person name="House C.H."/>
            <person name="Richardson P."/>
        </authorList>
    </citation>
    <scope>NUCLEOTIDE SEQUENCE [LARGE SCALE GENOMIC DNA]</scope>
    <source>
        <strain evidence="3">ATCC 700844 / DSM 13496 / JCM 10307 / IC-167</strain>
    </source>
</reference>
<feature type="transmembrane region" description="Helical" evidence="1">
    <location>
        <begin position="354"/>
        <end position="373"/>
    </location>
</feature>
<dbReference type="GeneID" id="5708644"/>
<accession>A8M954</accession>
<keyword evidence="1" id="KW-1133">Transmembrane helix</keyword>
<dbReference type="STRING" id="397948.Cmaq_1448"/>
<dbReference type="AlphaFoldDB" id="A8M954"/>
<feature type="transmembrane region" description="Helical" evidence="1">
    <location>
        <begin position="46"/>
        <end position="64"/>
    </location>
</feature>
<feature type="transmembrane region" description="Helical" evidence="1">
    <location>
        <begin position="325"/>
        <end position="342"/>
    </location>
</feature>
<dbReference type="eggNOG" id="arCOG12775">
    <property type="taxonomic scope" value="Archaea"/>
</dbReference>
<feature type="transmembrane region" description="Helical" evidence="1">
    <location>
        <begin position="408"/>
        <end position="428"/>
    </location>
</feature>
<sequence>MRKYNKVAILLTSASIILFTYSTISMTKFTVNVITQSPFYLYNNTPYIVTIILTLITTIILTLINTGAKKTLNAILIIILWFMVLAEPYLTYINALPLYNDQLGFVEEVLAMINTGRAVAIQGGVTTLGHAYFTSSLALLTGINGINAAILVQLIMPIIYAVTYLALTSDIEDVRARILTSLIILASFLNPFWYGRTPFALIFLALLTLIIYKLFTKGVSYEQNTLRITMYILYAAYAISDPTSLFIPLIFMAASIFNKRYTLIFIATSLIWITINLIAMVSGSLYSALMELIDLFTAPSNPVLSLLTPGVNEVIMIYYRLRELNVLLMYIVGLIIIYYIINRIKKRNQDFVKDLLILIYIISVITEAAALAINRWGMVPYTLYTLSIIPIMLIIYREYYNTKKIPLAAIMAITLSLIIMAPAVKWGYAAIAFPTPHDIAESQFLTNYTQINTQICTAGAHQILQFYSYINNKTLNQYALNLPMGSNIPSTCHIIAIFYRAMNTYRMDMTLNQLMQTINQLDNNYNIIYKDETWTVWAK</sequence>
<feature type="transmembrane region" description="Helical" evidence="1">
    <location>
        <begin position="199"/>
        <end position="216"/>
    </location>
</feature>
<evidence type="ECO:0000256" key="1">
    <source>
        <dbReference type="SAM" id="Phobius"/>
    </source>
</evidence>
<gene>
    <name evidence="2" type="ordered locus">Cmaq_1448</name>
</gene>
<name>A8M954_CALMQ</name>
<keyword evidence="1" id="KW-0812">Transmembrane</keyword>
<dbReference type="HOGENOM" id="CLU_518409_0_0_2"/>
<feature type="transmembrane region" description="Helical" evidence="1">
    <location>
        <begin position="263"/>
        <end position="289"/>
    </location>
</feature>
<evidence type="ECO:0000313" key="3">
    <source>
        <dbReference type="Proteomes" id="UP000001137"/>
    </source>
</evidence>
<feature type="transmembrane region" description="Helical" evidence="1">
    <location>
        <begin position="71"/>
        <end position="90"/>
    </location>
</feature>
<protein>
    <submittedName>
        <fullName evidence="2">Uncharacterized protein</fullName>
    </submittedName>
</protein>
<dbReference type="KEGG" id="cma:Cmaq_1448"/>
<dbReference type="Proteomes" id="UP000001137">
    <property type="component" value="Chromosome"/>
</dbReference>
<feature type="transmembrane region" description="Helical" evidence="1">
    <location>
        <begin position="379"/>
        <end position="396"/>
    </location>
</feature>
<evidence type="ECO:0000313" key="2">
    <source>
        <dbReference type="EMBL" id="ABW02273.1"/>
    </source>
</evidence>
<keyword evidence="1" id="KW-0472">Membrane</keyword>
<feature type="transmembrane region" description="Helical" evidence="1">
    <location>
        <begin position="146"/>
        <end position="167"/>
    </location>
</feature>
<dbReference type="EMBL" id="CP000852">
    <property type="protein sequence ID" value="ABW02273.1"/>
    <property type="molecule type" value="Genomic_DNA"/>
</dbReference>